<dbReference type="EMBL" id="QJTC01000021">
    <property type="protein sequence ID" value="PYE75011.1"/>
    <property type="molecule type" value="Genomic_DNA"/>
</dbReference>
<dbReference type="OrthoDB" id="9804751at2"/>
<dbReference type="AlphaFoldDB" id="A0A318SFG9"/>
<dbReference type="Pfam" id="PF08668">
    <property type="entry name" value="HDOD"/>
    <property type="match status" value="1"/>
</dbReference>
<dbReference type="Proteomes" id="UP000247540">
    <property type="component" value="Unassembled WGS sequence"/>
</dbReference>
<comment type="caution">
    <text evidence="2">The sequence shown here is derived from an EMBL/GenBank/DDBJ whole genome shotgun (WGS) entry which is preliminary data.</text>
</comment>
<sequence>MTASVLDSITLGYQPLWGPRRTLAGVALFVRTVDAGVDAQHLLDAIQDLLPAEAPPLFLVVQSQRLLIDLLDHARPPLPAGRTPTFSTNGLFAPTIVVMAGALTRPGVAESVRRAYRRGLQMVWKGDAALPPDHTIANCFARHWLTLPPGMAAQALHEARRPAPDYGSGQAVPPGIWPPGHIFGELPNLALADYCLQRCGALAVAGWPAEDTVYHLRHKPLEPEHAVVLATLQALEADRPAEQVDRILCDDPLLAYRFLVYANSPGVGLRGAAESVRHALMMLGTATLARWLAEQLPHATHDTALRPVKAALVLRGRLMEHLLESGVEGALRREVAMCGLFSGLDQLLDQPLGAILHSLPLSSRLYDAAVLHTGPYAEALQMAMALESADTPATHALGKRHGMAAEDVNRSLLRVVAGLQADALLI</sequence>
<evidence type="ECO:0000259" key="1">
    <source>
        <dbReference type="PROSITE" id="PS51833"/>
    </source>
</evidence>
<keyword evidence="3" id="KW-1185">Reference proteome</keyword>
<dbReference type="InterPro" id="IPR013976">
    <property type="entry name" value="HDOD"/>
</dbReference>
<gene>
    <name evidence="2" type="ORF">DFQ15_12132</name>
</gene>
<protein>
    <submittedName>
        <fullName evidence="2">HDOD domain-containing protein</fullName>
    </submittedName>
</protein>
<evidence type="ECO:0000313" key="2">
    <source>
        <dbReference type="EMBL" id="PYE75011.1"/>
    </source>
</evidence>
<name>A0A318SFG9_9BURK</name>
<organism evidence="2 3">
    <name type="scientific">Xylophilus ampelinus</name>
    <dbReference type="NCBI Taxonomy" id="54067"/>
    <lineage>
        <taxon>Bacteria</taxon>
        <taxon>Pseudomonadati</taxon>
        <taxon>Pseudomonadota</taxon>
        <taxon>Betaproteobacteria</taxon>
        <taxon>Burkholderiales</taxon>
        <taxon>Xylophilus</taxon>
    </lineage>
</organism>
<proteinExistence type="predicted"/>
<feature type="domain" description="HDOD" evidence="1">
    <location>
        <begin position="221"/>
        <end position="405"/>
    </location>
</feature>
<evidence type="ECO:0000313" key="3">
    <source>
        <dbReference type="Proteomes" id="UP000247540"/>
    </source>
</evidence>
<reference evidence="2 3" key="1">
    <citation type="submission" date="2018-06" db="EMBL/GenBank/DDBJ databases">
        <title>Genomic Encyclopedia of Type Strains, Phase III (KMG-III): the genomes of soil and plant-associated and newly described type strains.</title>
        <authorList>
            <person name="Whitman W."/>
        </authorList>
    </citation>
    <scope>NUCLEOTIDE SEQUENCE [LARGE SCALE GENOMIC DNA]</scope>
    <source>
        <strain evidence="2 3">CECT 7646</strain>
    </source>
</reference>
<dbReference type="SUPFAM" id="SSF109604">
    <property type="entry name" value="HD-domain/PDEase-like"/>
    <property type="match status" value="1"/>
</dbReference>
<accession>A0A318SFG9</accession>
<dbReference type="RefSeq" id="WP_110466412.1">
    <property type="nucleotide sequence ID" value="NZ_JAMOFZ010000020.1"/>
</dbReference>
<dbReference type="PROSITE" id="PS51833">
    <property type="entry name" value="HDOD"/>
    <property type="match status" value="1"/>
</dbReference>
<dbReference type="Gene3D" id="1.10.3210.10">
    <property type="entry name" value="Hypothetical protein af1432"/>
    <property type="match status" value="1"/>
</dbReference>